<reference evidence="2 3" key="1">
    <citation type="submission" date="2017-07" db="EMBL/GenBank/DDBJ databases">
        <title>Tamlnaduibacter salinus (Mi-7) genome sequencing.</title>
        <authorList>
            <person name="Verma A."/>
            <person name="Krishnamurthi S."/>
        </authorList>
    </citation>
    <scope>NUCLEOTIDE SEQUENCE [LARGE SCALE GENOMIC DNA]</scope>
    <source>
        <strain evidence="2 3">Mi-7</strain>
    </source>
</reference>
<accession>A0A2A2I0A2</accession>
<dbReference type="EMBL" id="NMPM01000138">
    <property type="protein sequence ID" value="PAV24540.1"/>
    <property type="molecule type" value="Genomic_DNA"/>
</dbReference>
<protein>
    <recommendedName>
        <fullName evidence="4">DUF4124 domain-containing protein</fullName>
    </recommendedName>
</protein>
<proteinExistence type="predicted"/>
<gene>
    <name evidence="2" type="ORF">CF392_15730</name>
</gene>
<name>A0A2A2I0A2_9GAMM</name>
<dbReference type="AlphaFoldDB" id="A0A2A2I0A2"/>
<evidence type="ECO:0000256" key="1">
    <source>
        <dbReference type="SAM" id="MobiDB-lite"/>
    </source>
</evidence>
<keyword evidence="3" id="KW-1185">Reference proteome</keyword>
<evidence type="ECO:0000313" key="3">
    <source>
        <dbReference type="Proteomes" id="UP000218332"/>
    </source>
</evidence>
<feature type="region of interest" description="Disordered" evidence="1">
    <location>
        <begin position="28"/>
        <end position="48"/>
    </location>
</feature>
<feature type="region of interest" description="Disordered" evidence="1">
    <location>
        <begin position="93"/>
        <end position="124"/>
    </location>
</feature>
<evidence type="ECO:0000313" key="2">
    <source>
        <dbReference type="EMBL" id="PAV24540.1"/>
    </source>
</evidence>
<dbReference type="Proteomes" id="UP000218332">
    <property type="component" value="Unassembled WGS sequence"/>
</dbReference>
<comment type="caution">
    <text evidence="2">The sequence shown here is derived from an EMBL/GenBank/DDBJ whole genome shotgun (WGS) entry which is preliminary data.</text>
</comment>
<sequence>MMSRWLFRLSFPALGVVVGLILFGIHDPAPTEPESSSAEDPEPVTNLEGIVPTQIEDEGPDIVFKWQSRDGSWHYADSPPDHTAWNVIAIDPKGIAPPETQPEEDELRTPYEAPFSLRGDPSSG</sequence>
<evidence type="ECO:0008006" key="4">
    <source>
        <dbReference type="Google" id="ProtNLM"/>
    </source>
</evidence>
<organism evidence="2 3">
    <name type="scientific">Tamilnaduibacter salinus</name>
    <dbReference type="NCBI Taxonomy" id="1484056"/>
    <lineage>
        <taxon>Bacteria</taxon>
        <taxon>Pseudomonadati</taxon>
        <taxon>Pseudomonadota</taxon>
        <taxon>Gammaproteobacteria</taxon>
        <taxon>Pseudomonadales</taxon>
        <taxon>Marinobacteraceae</taxon>
        <taxon>Tamilnaduibacter</taxon>
    </lineage>
</organism>